<dbReference type="Proteomes" id="UP000002630">
    <property type="component" value="Linkage Group LG23"/>
</dbReference>
<feature type="compositionally biased region" description="Low complexity" evidence="1">
    <location>
        <begin position="255"/>
        <end position="268"/>
    </location>
</feature>
<sequence length="276" mass="27221">MSPSRMESGAGGNSGGDDAAAAGSRPPMSPRGSASGAGGDAGPPPKTPAHPRGGGGANPDRLTPPGTAGVTRKAKKLVVMAEAAAAAAETAAVNMSARGDGGGGGGGDQQPGTQALLALANAAAVGVAPPTRTPRRGRKLMRYLSHDAGPADSSSPAASNGTARVRGFMRMNTSQGPSMQPPGSVPRMGRKKMALRRLNSLSAAAWGARAESVSDSGSRSPPPPRPPGGRSVPALGGAGGAPPASRNAPTNRVPANTTTDPAFAATATSRERYHHR</sequence>
<feature type="compositionally biased region" description="Low complexity" evidence="1">
    <location>
        <begin position="16"/>
        <end position="34"/>
    </location>
</feature>
<keyword evidence="3" id="KW-1185">Reference proteome</keyword>
<protein>
    <submittedName>
        <fullName evidence="2">Uncharacterized protein</fullName>
    </submittedName>
</protein>
<reference evidence="2 3" key="1">
    <citation type="journal article" date="2010" name="Nature">
        <title>The Ectocarpus genome and the independent evolution of multicellularity in brown algae.</title>
        <authorList>
            <person name="Cock J.M."/>
            <person name="Sterck L."/>
            <person name="Rouze P."/>
            <person name="Scornet D."/>
            <person name="Allen A.E."/>
            <person name="Amoutzias G."/>
            <person name="Anthouard V."/>
            <person name="Artiguenave F."/>
            <person name="Aury J.M."/>
            <person name="Badger J.H."/>
            <person name="Beszteri B."/>
            <person name="Billiau K."/>
            <person name="Bonnet E."/>
            <person name="Bothwell J.H."/>
            <person name="Bowler C."/>
            <person name="Boyen C."/>
            <person name="Brownlee C."/>
            <person name="Carrano C.J."/>
            <person name="Charrier B."/>
            <person name="Cho G.Y."/>
            <person name="Coelho S.M."/>
            <person name="Collen J."/>
            <person name="Corre E."/>
            <person name="Da Silva C."/>
            <person name="Delage L."/>
            <person name="Delaroque N."/>
            <person name="Dittami S.M."/>
            <person name="Doulbeau S."/>
            <person name="Elias M."/>
            <person name="Farnham G."/>
            <person name="Gachon C.M."/>
            <person name="Gschloessl B."/>
            <person name="Heesch S."/>
            <person name="Jabbari K."/>
            <person name="Jubin C."/>
            <person name="Kawai H."/>
            <person name="Kimura K."/>
            <person name="Kloareg B."/>
            <person name="Kupper F.C."/>
            <person name="Lang D."/>
            <person name="Le Bail A."/>
            <person name="Leblanc C."/>
            <person name="Lerouge P."/>
            <person name="Lohr M."/>
            <person name="Lopez P.J."/>
            <person name="Martens C."/>
            <person name="Maumus F."/>
            <person name="Michel G."/>
            <person name="Miranda-Saavedra D."/>
            <person name="Morales J."/>
            <person name="Moreau H."/>
            <person name="Motomura T."/>
            <person name="Nagasato C."/>
            <person name="Napoli C.A."/>
            <person name="Nelson D.R."/>
            <person name="Nyvall-Collen P."/>
            <person name="Peters A.F."/>
            <person name="Pommier C."/>
            <person name="Potin P."/>
            <person name="Poulain J."/>
            <person name="Quesneville H."/>
            <person name="Read B."/>
            <person name="Rensing S.A."/>
            <person name="Ritter A."/>
            <person name="Rousvoal S."/>
            <person name="Samanta M."/>
            <person name="Samson G."/>
            <person name="Schroeder D.C."/>
            <person name="Segurens B."/>
            <person name="Strittmatter M."/>
            <person name="Tonon T."/>
            <person name="Tregear J.W."/>
            <person name="Valentin K."/>
            <person name="von Dassow P."/>
            <person name="Yamagishi T."/>
            <person name="Van de Peer Y."/>
            <person name="Wincker P."/>
        </authorList>
    </citation>
    <scope>NUCLEOTIDE SEQUENCE [LARGE SCALE GENOMIC DNA]</scope>
    <source>
        <strain evidence="3">Ec32 / CCAP1310/4</strain>
    </source>
</reference>
<dbReference type="EMBL" id="FN647822">
    <property type="protein sequence ID" value="CBN78418.2"/>
    <property type="molecule type" value="Genomic_DNA"/>
</dbReference>
<name>D8LD51_ECTSI</name>
<dbReference type="InParanoid" id="D8LD51"/>
<evidence type="ECO:0000256" key="1">
    <source>
        <dbReference type="SAM" id="MobiDB-lite"/>
    </source>
</evidence>
<feature type="region of interest" description="Disordered" evidence="1">
    <location>
        <begin position="1"/>
        <end position="73"/>
    </location>
</feature>
<feature type="region of interest" description="Disordered" evidence="1">
    <location>
        <begin position="146"/>
        <end position="276"/>
    </location>
</feature>
<evidence type="ECO:0000313" key="2">
    <source>
        <dbReference type="EMBL" id="CBN78418.2"/>
    </source>
</evidence>
<evidence type="ECO:0000313" key="3">
    <source>
        <dbReference type="Proteomes" id="UP000002630"/>
    </source>
</evidence>
<gene>
    <name evidence="2" type="ORF">Esi_0113_0061</name>
</gene>
<feature type="non-terminal residue" evidence="2">
    <location>
        <position position="276"/>
    </location>
</feature>
<dbReference type="AlphaFoldDB" id="D8LD51"/>
<dbReference type="EMBL" id="FN649748">
    <property type="protein sequence ID" value="CBN78418.2"/>
    <property type="molecule type" value="Genomic_DNA"/>
</dbReference>
<feature type="compositionally biased region" description="Low complexity" evidence="1">
    <location>
        <begin position="147"/>
        <end position="159"/>
    </location>
</feature>
<proteinExistence type="predicted"/>
<accession>D8LD51</accession>
<organism evidence="2 3">
    <name type="scientific">Ectocarpus siliculosus</name>
    <name type="common">Brown alga</name>
    <name type="synonym">Conferva siliculosa</name>
    <dbReference type="NCBI Taxonomy" id="2880"/>
    <lineage>
        <taxon>Eukaryota</taxon>
        <taxon>Sar</taxon>
        <taxon>Stramenopiles</taxon>
        <taxon>Ochrophyta</taxon>
        <taxon>PX clade</taxon>
        <taxon>Phaeophyceae</taxon>
        <taxon>Ectocarpales</taxon>
        <taxon>Ectocarpaceae</taxon>
        <taxon>Ectocarpus</taxon>
    </lineage>
</organism>
<feature type="compositionally biased region" description="Low complexity" evidence="1">
    <location>
        <begin position="196"/>
        <end position="205"/>
    </location>
</feature>